<comment type="caution">
    <text evidence="1">The sequence shown here is derived from an EMBL/GenBank/DDBJ whole genome shotgun (WGS) entry which is preliminary data.</text>
</comment>
<name>A0ACC6T867_9HYPH</name>
<proteinExistence type="predicted"/>
<keyword evidence="2" id="KW-1185">Reference proteome</keyword>
<sequence>MFARKVGAWRRQYRARRRHTAATGQWRFDRLRDKEIADSMLAEIGGKHGADSSFAWKVRGFLVARMAAASS</sequence>
<evidence type="ECO:0000313" key="2">
    <source>
        <dbReference type="Proteomes" id="UP001480082"/>
    </source>
</evidence>
<accession>A0ACC6T867</accession>
<evidence type="ECO:0000313" key="1">
    <source>
        <dbReference type="EMBL" id="MER9288094.1"/>
    </source>
</evidence>
<reference evidence="1 2" key="1">
    <citation type="journal article" date="2024" name="Proc. Natl. Acad. Sci. U.S.A.">
        <title>The evolutionary genomics of adaptation to stress in wild rhizobium bacteria.</title>
        <authorList>
            <person name="Kehlet-Delgado H."/>
            <person name="Montoya A.P."/>
            <person name="Jensen K.T."/>
            <person name="Wendlandt C.E."/>
            <person name="Dexheimer C."/>
            <person name="Roberts M."/>
            <person name="Torres Martinez L."/>
            <person name="Friesen M.L."/>
            <person name="Griffitts J.S."/>
            <person name="Porter S.S."/>
        </authorList>
    </citation>
    <scope>NUCLEOTIDE SEQUENCE [LARGE SCALE GENOMIC DNA]</scope>
    <source>
        <strain evidence="1 2">M0468</strain>
    </source>
</reference>
<protein>
    <submittedName>
        <fullName evidence="1">Uncharacterized protein</fullName>
    </submittedName>
</protein>
<dbReference type="EMBL" id="JAMYRI010000029">
    <property type="protein sequence ID" value="MER9288094.1"/>
    <property type="molecule type" value="Genomic_DNA"/>
</dbReference>
<gene>
    <name evidence="1" type="ORF">NKI81_29975</name>
</gene>
<organism evidence="1 2">
    <name type="scientific">Mesorhizobium australicum</name>
    <dbReference type="NCBI Taxonomy" id="536018"/>
    <lineage>
        <taxon>Bacteria</taxon>
        <taxon>Pseudomonadati</taxon>
        <taxon>Pseudomonadota</taxon>
        <taxon>Alphaproteobacteria</taxon>
        <taxon>Hyphomicrobiales</taxon>
        <taxon>Phyllobacteriaceae</taxon>
        <taxon>Mesorhizobium</taxon>
    </lineage>
</organism>
<dbReference type="Proteomes" id="UP001480082">
    <property type="component" value="Unassembled WGS sequence"/>
</dbReference>